<organism evidence="2 3">
    <name type="scientific">Saitozyma podzolica</name>
    <dbReference type="NCBI Taxonomy" id="1890683"/>
    <lineage>
        <taxon>Eukaryota</taxon>
        <taxon>Fungi</taxon>
        <taxon>Dikarya</taxon>
        <taxon>Basidiomycota</taxon>
        <taxon>Agaricomycotina</taxon>
        <taxon>Tremellomycetes</taxon>
        <taxon>Tremellales</taxon>
        <taxon>Trimorphomycetaceae</taxon>
        <taxon>Saitozyma</taxon>
    </lineage>
</organism>
<keyword evidence="3" id="KW-1185">Reference proteome</keyword>
<feature type="transmembrane region" description="Helical" evidence="1">
    <location>
        <begin position="128"/>
        <end position="155"/>
    </location>
</feature>
<protein>
    <submittedName>
        <fullName evidence="2">Uncharacterized protein</fullName>
    </submittedName>
</protein>
<dbReference type="GO" id="GO:0005975">
    <property type="term" value="P:carbohydrate metabolic process"/>
    <property type="evidence" value="ECO:0007669"/>
    <property type="project" value="InterPro"/>
</dbReference>
<keyword evidence="1" id="KW-0812">Transmembrane</keyword>
<dbReference type="AlphaFoldDB" id="A0A427YL05"/>
<dbReference type="OrthoDB" id="2591256at2759"/>
<keyword evidence="1" id="KW-1133">Transmembrane helix</keyword>
<evidence type="ECO:0000313" key="3">
    <source>
        <dbReference type="Proteomes" id="UP000279259"/>
    </source>
</evidence>
<dbReference type="EMBL" id="RSCD01000007">
    <property type="protein sequence ID" value="RSH91792.1"/>
    <property type="molecule type" value="Genomic_DNA"/>
</dbReference>
<evidence type="ECO:0000313" key="2">
    <source>
        <dbReference type="EMBL" id="RSH91792.1"/>
    </source>
</evidence>
<reference evidence="2 3" key="1">
    <citation type="submission" date="2018-11" db="EMBL/GenBank/DDBJ databases">
        <title>Genome sequence of Saitozyma podzolica DSM 27192.</title>
        <authorList>
            <person name="Aliyu H."/>
            <person name="Gorte O."/>
            <person name="Ochsenreither K."/>
        </authorList>
    </citation>
    <scope>NUCLEOTIDE SEQUENCE [LARGE SCALE GENOMIC DNA]</scope>
    <source>
        <strain evidence="2 3">DSM 27192</strain>
    </source>
</reference>
<accession>A0A427YL05</accession>
<dbReference type="Proteomes" id="UP000279259">
    <property type="component" value="Unassembled WGS sequence"/>
</dbReference>
<proteinExistence type="predicted"/>
<gene>
    <name evidence="2" type="ORF">EHS25_009162</name>
</gene>
<evidence type="ECO:0000256" key="1">
    <source>
        <dbReference type="SAM" id="Phobius"/>
    </source>
</evidence>
<sequence>MCRPRSGLRSEEARGTRIPTGLPMALLTRAYGAKPFYLSGRAPPNLCLSLSLSESRQSHSMPLPRGHSITWSLVGGASLGVPDEELPERIITFFGVIRRIVFKVQRRQLMRGMKSGFGLRLLLTRLNFIATIVKVSAMFAALYGGIALAVAGFAAAQNSSAGLDFGPVDFAGYNNYVYRDNVTSAQIVVTDSSSVYKPSRFITAFPNGNTGALVYFVPLNTTSNPSPLGTSLNFSSVQSISGADNQTGLQGEVSVSGDLEFGVTLIGSVRTLRDYVESGGKTFHSVFNYTLGNYSASSVTLVRNWINGTTVQYFTWDAVSNGAFNVTPNANATLPPNITLTRQDTSSNATLRFTSTFNFTGTTPQTPFIPLVGLGNDSLFETTSTAGSNVTSSLTNVLNAIQNNGSAVANQAAFLAYDSKFLAGGWRFLTYFGRDTLLALRLLLPVISPTSAEAILGAVLERLNTTGAVCHEETIGDYASFVNMQNNQSYLGNEPSYSYVMLDTDFLLLPAMADYFLTAPQGANRSTAFLQRNSTLVNGTFSELLIKNVDHVMNLSKPFATSPTKENLVPIRDPTVGDWRDSNTGLGYGIYPFDVETALIPAALRAIAQLSSAGVIPSNYSNASNYADVWEQQSAPFFEVSISPSAAQSSLENYVQKANLSDTLLYGAGSLNSSQSSGGNNGSQGWSAAGQTVGMDGGNSTFYGLSINANGSVVEVQHSDLGFVLLYGNNVSQSIIQAAIEALQPYPRGLLTNVGMVVANAAYDTNTTNIETFNNLMYHGAVSWSWQQGLMASGISKQLGLCGLSNVTQLQTSVAGPQPSWCSNTNLTSALQQAQIRLWDSIVGSAPALYTEVLSPVWSSSNNTFLLGDLGAISPEGTEGDAIQLWSYGFLAQVDPRTGRPVAAGFP</sequence>
<name>A0A427YL05_9TREE</name>
<comment type="caution">
    <text evidence="2">The sequence shown here is derived from an EMBL/GenBank/DDBJ whole genome shotgun (WGS) entry which is preliminary data.</text>
</comment>
<dbReference type="SUPFAM" id="SSF48208">
    <property type="entry name" value="Six-hairpin glycosidases"/>
    <property type="match status" value="1"/>
</dbReference>
<keyword evidence="1" id="KW-0472">Membrane</keyword>
<dbReference type="InterPro" id="IPR008928">
    <property type="entry name" value="6-hairpin_glycosidase_sf"/>
</dbReference>